<evidence type="ECO:0000313" key="3">
    <source>
        <dbReference type="Proteomes" id="UP000011682"/>
    </source>
</evidence>
<evidence type="ECO:0000256" key="1">
    <source>
        <dbReference type="SAM" id="MobiDB-lite"/>
    </source>
</evidence>
<dbReference type="RefSeq" id="WP_002629069.1">
    <property type="nucleotide sequence ID" value="NZ_ANAH02000009.1"/>
</dbReference>
<feature type="region of interest" description="Disordered" evidence="1">
    <location>
        <begin position="81"/>
        <end position="121"/>
    </location>
</feature>
<proteinExistence type="predicted"/>
<feature type="compositionally biased region" description="Basic residues" evidence="1">
    <location>
        <begin position="96"/>
        <end position="110"/>
    </location>
</feature>
<feature type="region of interest" description="Disordered" evidence="1">
    <location>
        <begin position="23"/>
        <end position="60"/>
    </location>
</feature>
<accession>S9PGZ5</accession>
<evidence type="ECO:0008006" key="4">
    <source>
        <dbReference type="Google" id="ProtNLM"/>
    </source>
</evidence>
<sequence length="355" mass="37806">MNRRLVGLLAAFCLISACKKDDSAGRIEPFPRPRGMPGALPPPAQAPAQAPAAPPPAPVDPSKVLLRWKLDAPTAYQLTLSTAPGAAAEPKPPAANKKKTRASKKSRKRAAPTASEENTAAPVAQNSTFFLLRGSTPTAGALPFALIPEAPAGETQQGKMSERGFVLEGLSGAMRNLAVMVLELPVDPVGPGSAWVLATDLVDMNDLPAGFRQKNTQHKSEVRLTALTPLADGEQVATLEYELFESVTGQQGRIKGKRREHSHAHENEPLSVKKNARGKAAKASSEPPPELSAEVRVSGRGEFLVKAGRWRSWEARMTTRTHGLTLPGMPAGERVLSLKPVEPVPAALLQRQATK</sequence>
<evidence type="ECO:0000313" key="2">
    <source>
        <dbReference type="EMBL" id="EPX61667.1"/>
    </source>
</evidence>
<dbReference type="PROSITE" id="PS51257">
    <property type="entry name" value="PROKAR_LIPOPROTEIN"/>
    <property type="match status" value="1"/>
</dbReference>
<dbReference type="AlphaFoldDB" id="S9PGZ5"/>
<feature type="region of interest" description="Disordered" evidence="1">
    <location>
        <begin position="250"/>
        <end position="293"/>
    </location>
</feature>
<gene>
    <name evidence="2" type="ORF">D187_010286</name>
</gene>
<organism evidence="2 3">
    <name type="scientific">Cystobacter fuscus (strain ATCC 25194 / DSM 2262 / NBRC 100088 / M29)</name>
    <dbReference type="NCBI Taxonomy" id="1242864"/>
    <lineage>
        <taxon>Bacteria</taxon>
        <taxon>Pseudomonadati</taxon>
        <taxon>Myxococcota</taxon>
        <taxon>Myxococcia</taxon>
        <taxon>Myxococcales</taxon>
        <taxon>Cystobacterineae</taxon>
        <taxon>Archangiaceae</taxon>
        <taxon>Cystobacter</taxon>
    </lineage>
</organism>
<dbReference type="OrthoDB" id="5506851at2"/>
<protein>
    <recommendedName>
        <fullName evidence="4">Lipoprotein</fullName>
    </recommendedName>
</protein>
<reference evidence="2" key="1">
    <citation type="submission" date="2013-05" db="EMBL/GenBank/DDBJ databases">
        <title>Genome assembly of Cystobacter fuscus DSM 2262.</title>
        <authorList>
            <person name="Sharma G."/>
            <person name="Khatri I."/>
            <person name="Kaur C."/>
            <person name="Mayilraj S."/>
            <person name="Subramanian S."/>
        </authorList>
    </citation>
    <scope>NUCLEOTIDE SEQUENCE [LARGE SCALE GENOMIC DNA]</scope>
    <source>
        <strain evidence="2">DSM 2262</strain>
    </source>
</reference>
<comment type="caution">
    <text evidence="2">The sequence shown here is derived from an EMBL/GenBank/DDBJ whole genome shotgun (WGS) entry which is preliminary data.</text>
</comment>
<dbReference type="EMBL" id="ANAH02000009">
    <property type="protein sequence ID" value="EPX61667.1"/>
    <property type="molecule type" value="Genomic_DNA"/>
</dbReference>
<keyword evidence="3" id="KW-1185">Reference proteome</keyword>
<feature type="compositionally biased region" description="Pro residues" evidence="1">
    <location>
        <begin position="32"/>
        <end position="45"/>
    </location>
</feature>
<dbReference type="Proteomes" id="UP000011682">
    <property type="component" value="Unassembled WGS sequence"/>
</dbReference>
<name>S9PGZ5_CYSF2</name>